<dbReference type="Gene3D" id="2.40.128.690">
    <property type="entry name" value="YycH protein, domain 3-like"/>
    <property type="match status" value="1"/>
</dbReference>
<evidence type="ECO:0000256" key="1">
    <source>
        <dbReference type="SAM" id="MobiDB-lite"/>
    </source>
</evidence>
<feature type="domain" description="Regulatory protein YycH-like" evidence="2">
    <location>
        <begin position="153"/>
        <end position="268"/>
    </location>
</feature>
<reference evidence="3 4" key="1">
    <citation type="submission" date="2020-04" db="EMBL/GenBank/DDBJ databases">
        <title>Novel Paenibacillus strain UniB2 isolated from commercial digestive syrup.</title>
        <authorList>
            <person name="Thorat V."/>
            <person name="Kirdat K."/>
            <person name="Tiwarekar B."/>
            <person name="Yadav A."/>
        </authorList>
    </citation>
    <scope>NUCLEOTIDE SEQUENCE [LARGE SCALE GENOMIC DNA]</scope>
    <source>
        <strain evidence="3 4">UniB2</strain>
    </source>
</reference>
<organism evidence="3 4">
    <name type="scientific">Paenibacillus albicereus</name>
    <dbReference type="NCBI Taxonomy" id="2726185"/>
    <lineage>
        <taxon>Bacteria</taxon>
        <taxon>Bacillati</taxon>
        <taxon>Bacillota</taxon>
        <taxon>Bacilli</taxon>
        <taxon>Bacillales</taxon>
        <taxon>Paenibacillaceae</taxon>
        <taxon>Paenibacillus</taxon>
    </lineage>
</organism>
<keyword evidence="4" id="KW-1185">Reference proteome</keyword>
<protein>
    <recommendedName>
        <fullName evidence="2">Regulatory protein YycH-like domain-containing protein</fullName>
    </recommendedName>
</protein>
<dbReference type="Proteomes" id="UP000502136">
    <property type="component" value="Chromosome"/>
</dbReference>
<accession>A0A6H2H367</accession>
<evidence type="ECO:0000259" key="2">
    <source>
        <dbReference type="Pfam" id="PF09648"/>
    </source>
</evidence>
<gene>
    <name evidence="3" type="ORF">HGI30_22815</name>
</gene>
<name>A0A6H2H367_9BACL</name>
<dbReference type="KEGG" id="palr:HGI30_22815"/>
<feature type="region of interest" description="Disordered" evidence="1">
    <location>
        <begin position="85"/>
        <end position="126"/>
    </location>
</feature>
<evidence type="ECO:0000313" key="4">
    <source>
        <dbReference type="Proteomes" id="UP000502136"/>
    </source>
</evidence>
<evidence type="ECO:0000313" key="3">
    <source>
        <dbReference type="EMBL" id="QJC54075.1"/>
    </source>
</evidence>
<proteinExistence type="predicted"/>
<feature type="compositionally biased region" description="Gly residues" evidence="1">
    <location>
        <begin position="98"/>
        <end position="115"/>
    </location>
</feature>
<dbReference type="AlphaFoldDB" id="A0A6H2H367"/>
<dbReference type="InterPro" id="IPR018604">
    <property type="entry name" value="YycI-like"/>
</dbReference>
<dbReference type="EMBL" id="CP051428">
    <property type="protein sequence ID" value="QJC54075.1"/>
    <property type="molecule type" value="Genomic_DNA"/>
</dbReference>
<dbReference type="GO" id="GO:0016020">
    <property type="term" value="C:membrane"/>
    <property type="evidence" value="ECO:0007669"/>
    <property type="project" value="InterPro"/>
</dbReference>
<dbReference type="RefSeq" id="WP_168909601.1">
    <property type="nucleotide sequence ID" value="NZ_CP051428.1"/>
</dbReference>
<sequence>MDWGRAKSVLILAFLLLNLLLGYQLWGDVRERVQPSSNSAELSPETLAALKAKRVAFSGVIPKETPVLHDLTYRYVGRAGVPAENSEAAGGEAEKDGGSGAGLDGGGTRPDGGAAGSDDGEGITPLKAPVDSRVVFQREELLKALGGIIPELDRYELDTLGLDDRKFVLYRMEGGRPMFNVRLELYYSDQRITGYRQDRIELVPADEGQRPQPVLPASRAIRPEVVEKYMADGGAIREIRLGYKEGQRFDSETQVSTPSWRILMEDGSSIYLQASSGEVLIDKPEPSPAGE</sequence>
<dbReference type="Pfam" id="PF09648">
    <property type="entry name" value="YycI"/>
    <property type="match status" value="1"/>
</dbReference>